<organism evidence="2 5">
    <name type="scientific">Roseburia faecis</name>
    <dbReference type="NCBI Taxonomy" id="301302"/>
    <lineage>
        <taxon>Bacteria</taxon>
        <taxon>Bacillati</taxon>
        <taxon>Bacillota</taxon>
        <taxon>Clostridia</taxon>
        <taxon>Lachnospirales</taxon>
        <taxon>Lachnospiraceae</taxon>
        <taxon>Roseburia</taxon>
    </lineage>
</organism>
<reference evidence="2" key="1">
    <citation type="submission" date="2015-05" db="EMBL/GenBank/DDBJ databases">
        <authorList>
            <person name="Wang D.B."/>
            <person name="Wang M."/>
        </authorList>
    </citation>
    <scope>NUCLEOTIDE SEQUENCE [LARGE SCALE GENOMIC DNA]</scope>
    <source>
        <strain evidence="2">M72</strain>
    </source>
</reference>
<dbReference type="PANTHER" id="PTHR42912">
    <property type="entry name" value="METHYLTRANSFERASE"/>
    <property type="match status" value="1"/>
</dbReference>
<dbReference type="InterPro" id="IPR050508">
    <property type="entry name" value="Methyltransf_Superfamily"/>
</dbReference>
<sequence>MTDLEAYYNKFNEEKRLDSRHGRVEFVTSMHYIHQCLDEIVKERAKEEIHILDIGAGTGRYSVPLAQEGFDVTAVELVKHNLGRLKQKGAGVHAYQGNAMNLKKFSDDSFDVTLLFGPMYHLHEEKDKLAALREAVRVTRPGGRILVAYIMNEFSVITYAFKEKHILEALQEGMLTEDYHCTSKANPLYSMVRLEDIEALDRQVEVRRRQIIAADGAANYMRPFLNALTEEEFDAFLQYHLATCERMDLMGASGHTVDILVKEESENV</sequence>
<dbReference type="Proteomes" id="UP000446657">
    <property type="component" value="Unassembled WGS sequence"/>
</dbReference>
<evidence type="ECO:0000313" key="2">
    <source>
        <dbReference type="EMBL" id="CRL33807.1"/>
    </source>
</evidence>
<dbReference type="Proteomes" id="UP000049979">
    <property type="component" value="Unassembled WGS sequence"/>
</dbReference>
<dbReference type="GO" id="GO:0043770">
    <property type="term" value="F:demethylmenaquinone methyltransferase activity"/>
    <property type="evidence" value="ECO:0007669"/>
    <property type="project" value="UniProtKB-EC"/>
</dbReference>
<dbReference type="EC" id="2.1.1.163" evidence="3"/>
<keyword evidence="3" id="KW-0489">Methyltransferase</keyword>
<dbReference type="AlphaFoldDB" id="A0A0M6WEE1"/>
<gene>
    <name evidence="3" type="primary">ubiE</name>
    <name evidence="3" type="ORF">ERS852420_00010</name>
    <name evidence="4" type="ORF">GMD30_03945</name>
    <name evidence="2" type="ORF">M72_03141</name>
</gene>
<evidence type="ECO:0000313" key="4">
    <source>
        <dbReference type="EMBL" id="MTR80875.1"/>
    </source>
</evidence>
<dbReference type="GO" id="GO:0032259">
    <property type="term" value="P:methylation"/>
    <property type="evidence" value="ECO:0007669"/>
    <property type="project" value="UniProtKB-KW"/>
</dbReference>
<evidence type="ECO:0000313" key="5">
    <source>
        <dbReference type="Proteomes" id="UP000049979"/>
    </source>
</evidence>
<name>A0A0M6WEE1_9FIRM</name>
<keyword evidence="3" id="KW-0808">Transferase</keyword>
<dbReference type="InterPro" id="IPR013216">
    <property type="entry name" value="Methyltransf_11"/>
</dbReference>
<evidence type="ECO:0000259" key="1">
    <source>
        <dbReference type="Pfam" id="PF08241"/>
    </source>
</evidence>
<dbReference type="CDD" id="cd02440">
    <property type="entry name" value="AdoMet_MTases"/>
    <property type="match status" value="1"/>
</dbReference>
<evidence type="ECO:0000313" key="6">
    <source>
        <dbReference type="Proteomes" id="UP000095495"/>
    </source>
</evidence>
<dbReference type="EMBL" id="CYXV01000001">
    <property type="protein sequence ID" value="CUM68995.1"/>
    <property type="molecule type" value="Genomic_DNA"/>
</dbReference>
<evidence type="ECO:0000313" key="3">
    <source>
        <dbReference type="EMBL" id="CUM68995.1"/>
    </source>
</evidence>
<dbReference type="Pfam" id="PF08241">
    <property type="entry name" value="Methyltransf_11"/>
    <property type="match status" value="1"/>
</dbReference>
<dbReference type="Gene3D" id="3.40.50.150">
    <property type="entry name" value="Vaccinia Virus protein VP39"/>
    <property type="match status" value="1"/>
</dbReference>
<protein>
    <submittedName>
        <fullName evidence="3">Demethylmenaquinone methyltransferase</fullName>
        <ecNumber evidence="3">2.1.1.163</ecNumber>
    </submittedName>
    <submittedName>
        <fullName evidence="4">Methyltransferase domain-containing protein</fullName>
    </submittedName>
</protein>
<dbReference type="GO" id="GO:0008757">
    <property type="term" value="F:S-adenosylmethionine-dependent methyltransferase activity"/>
    <property type="evidence" value="ECO:0007669"/>
    <property type="project" value="InterPro"/>
</dbReference>
<dbReference type="EMBL" id="WNAL01000006">
    <property type="protein sequence ID" value="MTR80875.1"/>
    <property type="molecule type" value="Genomic_DNA"/>
</dbReference>
<dbReference type="STRING" id="301302.ERS852420_00010"/>
<evidence type="ECO:0000313" key="7">
    <source>
        <dbReference type="Proteomes" id="UP000446657"/>
    </source>
</evidence>
<dbReference type="PANTHER" id="PTHR42912:SF80">
    <property type="entry name" value="METHYLTRANSFERASE DOMAIN-CONTAINING PROTEIN"/>
    <property type="match status" value="1"/>
</dbReference>
<dbReference type="GeneID" id="99748134"/>
<reference evidence="4 7" key="3">
    <citation type="journal article" date="2019" name="Nat. Med.">
        <title>A library of human gut bacterial isolates paired with longitudinal multiomics data enables mechanistic microbiome research.</title>
        <authorList>
            <person name="Poyet M."/>
            <person name="Groussin M."/>
            <person name="Gibbons S.M."/>
            <person name="Avila-Pacheco J."/>
            <person name="Jiang X."/>
            <person name="Kearney S.M."/>
            <person name="Perrotta A.R."/>
            <person name="Berdy B."/>
            <person name="Zhao S."/>
            <person name="Lieberman T.D."/>
            <person name="Swanson P.K."/>
            <person name="Smith M."/>
            <person name="Roesemann S."/>
            <person name="Alexander J.E."/>
            <person name="Rich S.A."/>
            <person name="Livny J."/>
            <person name="Vlamakis H."/>
            <person name="Clish C."/>
            <person name="Bullock K."/>
            <person name="Deik A."/>
            <person name="Scott J."/>
            <person name="Pierce K.A."/>
            <person name="Xavier R.J."/>
            <person name="Alm E.J."/>
        </authorList>
    </citation>
    <scope>NUCLEOTIDE SEQUENCE [LARGE SCALE GENOMIC DNA]</scope>
    <source>
        <strain evidence="4 7">BIOML-A1</strain>
    </source>
</reference>
<accession>A0A0M6WEE1</accession>
<feature type="domain" description="Methyltransferase type 11" evidence="1">
    <location>
        <begin position="52"/>
        <end position="146"/>
    </location>
</feature>
<dbReference type="SUPFAM" id="SSF53335">
    <property type="entry name" value="S-adenosyl-L-methionine-dependent methyltransferases"/>
    <property type="match status" value="1"/>
</dbReference>
<dbReference type="InterPro" id="IPR029063">
    <property type="entry name" value="SAM-dependent_MTases_sf"/>
</dbReference>
<reference evidence="5" key="2">
    <citation type="submission" date="2015-05" db="EMBL/GenBank/DDBJ databases">
        <authorList>
            <consortium name="Pathogen Informatics"/>
        </authorList>
    </citation>
    <scope>NUCLEOTIDE SEQUENCE [LARGE SCALE GENOMIC DNA]</scope>
    <source>
        <strain evidence="3 6">2789STDY5608863</strain>
        <strain evidence="5">M72</strain>
    </source>
</reference>
<keyword evidence="5" id="KW-1185">Reference proteome</keyword>
<dbReference type="Proteomes" id="UP000095495">
    <property type="component" value="Unassembled WGS sequence"/>
</dbReference>
<dbReference type="OrthoDB" id="9810615at2"/>
<dbReference type="RefSeq" id="WP_022045352.1">
    <property type="nucleotide sequence ID" value="NZ_CP173697.1"/>
</dbReference>
<dbReference type="EMBL" id="CVRR01000005">
    <property type="protein sequence ID" value="CRL33807.1"/>
    <property type="molecule type" value="Genomic_DNA"/>
</dbReference>
<proteinExistence type="predicted"/>